<evidence type="ECO:0008006" key="17">
    <source>
        <dbReference type="Google" id="ProtNLM"/>
    </source>
</evidence>
<dbReference type="AlphaFoldDB" id="A0AAD2CSP9"/>
<evidence type="ECO:0000256" key="11">
    <source>
        <dbReference type="SAM" id="Phobius"/>
    </source>
</evidence>
<keyword evidence="8 11" id="KW-0472">Membrane</keyword>
<evidence type="ECO:0000256" key="12">
    <source>
        <dbReference type="SAM" id="SignalP"/>
    </source>
</evidence>
<feature type="transmembrane region" description="Helical" evidence="11">
    <location>
        <begin position="443"/>
        <end position="465"/>
    </location>
</feature>
<dbReference type="InterPro" id="IPR056858">
    <property type="entry name" value="VSR_TRX"/>
</dbReference>
<dbReference type="Proteomes" id="UP001295423">
    <property type="component" value="Unassembled WGS sequence"/>
</dbReference>
<feature type="signal peptide" evidence="12">
    <location>
        <begin position="1"/>
        <end position="19"/>
    </location>
</feature>
<dbReference type="InterPro" id="IPR046450">
    <property type="entry name" value="PA_dom_sf"/>
</dbReference>
<organism evidence="15 16">
    <name type="scientific">Cylindrotheca closterium</name>
    <dbReference type="NCBI Taxonomy" id="2856"/>
    <lineage>
        <taxon>Eukaryota</taxon>
        <taxon>Sar</taxon>
        <taxon>Stramenopiles</taxon>
        <taxon>Ochrophyta</taxon>
        <taxon>Bacillariophyta</taxon>
        <taxon>Bacillariophyceae</taxon>
        <taxon>Bacillariophycidae</taxon>
        <taxon>Bacillariales</taxon>
        <taxon>Bacillariaceae</taxon>
        <taxon>Cylindrotheca</taxon>
    </lineage>
</organism>
<evidence type="ECO:0000256" key="6">
    <source>
        <dbReference type="ARBA" id="ARBA00022837"/>
    </source>
</evidence>
<gene>
    <name evidence="15" type="ORF">CYCCA115_LOCUS7904</name>
</gene>
<dbReference type="SUPFAM" id="SSF52025">
    <property type="entry name" value="PA domain"/>
    <property type="match status" value="1"/>
</dbReference>
<keyword evidence="5" id="KW-0677">Repeat</keyword>
<dbReference type="EMBL" id="CAKOGP040001112">
    <property type="protein sequence ID" value="CAJ1942352.1"/>
    <property type="molecule type" value="Genomic_DNA"/>
</dbReference>
<reference evidence="15" key="1">
    <citation type="submission" date="2023-08" db="EMBL/GenBank/DDBJ databases">
        <authorList>
            <person name="Audoor S."/>
            <person name="Bilcke G."/>
        </authorList>
    </citation>
    <scope>NUCLEOTIDE SEQUENCE</scope>
</reference>
<keyword evidence="9" id="KW-0325">Glycoprotein</keyword>
<dbReference type="PANTHER" id="PTHR22702">
    <property type="entry name" value="PROTEASE-ASSOCIATED DOMAIN-CONTAINING PROTEIN"/>
    <property type="match status" value="1"/>
</dbReference>
<accession>A0AAD2CSP9</accession>
<evidence type="ECO:0000313" key="15">
    <source>
        <dbReference type="EMBL" id="CAJ1942352.1"/>
    </source>
</evidence>
<dbReference type="InterPro" id="IPR003137">
    <property type="entry name" value="PA_domain"/>
</dbReference>
<feature type="domain" description="PA" evidence="13">
    <location>
        <begin position="63"/>
        <end position="129"/>
    </location>
</feature>
<comment type="caution">
    <text evidence="15">The sequence shown here is derived from an EMBL/GenBank/DDBJ whole genome shotgun (WGS) entry which is preliminary data.</text>
</comment>
<name>A0AAD2CSP9_9STRA</name>
<keyword evidence="3 11" id="KW-0812">Transmembrane</keyword>
<evidence type="ECO:0000259" key="14">
    <source>
        <dbReference type="Pfam" id="PF25011"/>
    </source>
</evidence>
<keyword evidence="4 12" id="KW-0732">Signal</keyword>
<evidence type="ECO:0000256" key="1">
    <source>
        <dbReference type="ARBA" id="ARBA00004479"/>
    </source>
</evidence>
<evidence type="ECO:0000256" key="5">
    <source>
        <dbReference type="ARBA" id="ARBA00022737"/>
    </source>
</evidence>
<evidence type="ECO:0000313" key="16">
    <source>
        <dbReference type="Proteomes" id="UP001295423"/>
    </source>
</evidence>
<dbReference type="Pfam" id="PF02225">
    <property type="entry name" value="PA"/>
    <property type="match status" value="1"/>
</dbReference>
<evidence type="ECO:0000259" key="13">
    <source>
        <dbReference type="Pfam" id="PF02225"/>
    </source>
</evidence>
<dbReference type="Gene3D" id="3.50.30.30">
    <property type="match status" value="1"/>
</dbReference>
<protein>
    <recommendedName>
        <fullName evidence="17">PA domain-containing protein</fullName>
    </recommendedName>
</protein>
<evidence type="ECO:0000256" key="7">
    <source>
        <dbReference type="ARBA" id="ARBA00022989"/>
    </source>
</evidence>
<evidence type="ECO:0000256" key="3">
    <source>
        <dbReference type="ARBA" id="ARBA00022692"/>
    </source>
</evidence>
<evidence type="ECO:0000256" key="4">
    <source>
        <dbReference type="ARBA" id="ARBA00022729"/>
    </source>
</evidence>
<dbReference type="GO" id="GO:0012505">
    <property type="term" value="C:endomembrane system"/>
    <property type="evidence" value="ECO:0007669"/>
    <property type="project" value="UniProtKB-SubCell"/>
</dbReference>
<keyword evidence="16" id="KW-1185">Reference proteome</keyword>
<proteinExistence type="predicted"/>
<feature type="chain" id="PRO_5042034704" description="PA domain-containing protein" evidence="12">
    <location>
        <begin position="20"/>
        <end position="514"/>
    </location>
</feature>
<dbReference type="PANTHER" id="PTHR22702:SF1">
    <property type="entry name" value="PROTEASE-ASSOCIATED DOMAIN-CONTAINING PROTEIN 1"/>
    <property type="match status" value="1"/>
</dbReference>
<evidence type="ECO:0000256" key="2">
    <source>
        <dbReference type="ARBA" id="ARBA00022536"/>
    </source>
</evidence>
<comment type="subcellular location">
    <subcellularLocation>
        <location evidence="10">Endomembrane system</location>
        <topology evidence="10">Single-pass membrane protein</topology>
    </subcellularLocation>
    <subcellularLocation>
        <location evidence="1">Membrane</location>
        <topology evidence="1">Single-pass type I membrane protein</topology>
    </subcellularLocation>
</comment>
<dbReference type="Pfam" id="PF25011">
    <property type="entry name" value="VSR_TRX"/>
    <property type="match status" value="1"/>
</dbReference>
<keyword evidence="7 11" id="KW-1133">Transmembrane helix</keyword>
<keyword evidence="6" id="KW-0106">Calcium</keyword>
<feature type="domain" description="Vacuolar sorting receptor thioredoxin-like" evidence="14">
    <location>
        <begin position="204"/>
        <end position="403"/>
    </location>
</feature>
<evidence type="ECO:0000256" key="8">
    <source>
        <dbReference type="ARBA" id="ARBA00023136"/>
    </source>
</evidence>
<keyword evidence="2" id="KW-0245">EGF-like domain</keyword>
<dbReference type="GO" id="GO:0016020">
    <property type="term" value="C:membrane"/>
    <property type="evidence" value="ECO:0007669"/>
    <property type="project" value="UniProtKB-SubCell"/>
</dbReference>
<evidence type="ECO:0000256" key="10">
    <source>
        <dbReference type="ARBA" id="ARBA00037847"/>
    </source>
</evidence>
<evidence type="ECO:0000256" key="9">
    <source>
        <dbReference type="ARBA" id="ARBA00023180"/>
    </source>
</evidence>
<sequence>MQLILALLLAVASICRTDAREVTSSLEVILPPAFSTPDGYKHKEALFGRPPYGGSIQANVYYIDSHLCDANADYSRGGHPTRDVDESGQMARWKPPFILMMNRGNCTFVEKVRNAQHAGASAALIADTTCLCSAGDTCQSDDAMAQCESKEPIMADDRSGSDVIIPSFLMYKQDADPIKDSITVNNTVVSMKMTWALPRPDSRVEYSLWTTPKNIVSRPLLQNFGEVAKALDNHATFIPHMYIVDGTWAGCSDSEGYDVCSSLCTNKGKYCASAPDLRSGISGADIVKESLRRLCIWEEYGKDGIGMPWWNYVSSFIDRCDDEKFFIDDSCVKDAMKDGGVDYDTVENCMANSGGLEEGENSMLEKELSGRDESGVVIVPSFFVNDTPLRGALSSIEVFEAICASFAPGSEPPVCMNCNNCGDLKNCVKFGHCHGAKGSMDTVSMPVFMGTLVFLVICFAILGYIQWRRSQDQMNAQVRQIMAEYMPIDKNQNVESIGIPQDDSDDDLDLPDFS</sequence>